<keyword evidence="3" id="KW-1185">Reference proteome</keyword>
<keyword evidence="1" id="KW-0472">Membrane</keyword>
<feature type="transmembrane region" description="Helical" evidence="1">
    <location>
        <begin position="93"/>
        <end position="113"/>
    </location>
</feature>
<evidence type="ECO:0000313" key="2">
    <source>
        <dbReference type="EMBL" id="CAG4903431.1"/>
    </source>
</evidence>
<protein>
    <recommendedName>
        <fullName evidence="4">Anti-sigma factor RsiW</fullName>
    </recommendedName>
</protein>
<organism evidence="2 3">
    <name type="scientific">Paraburkholderia gardini</name>
    <dbReference type="NCBI Taxonomy" id="2823469"/>
    <lineage>
        <taxon>Bacteria</taxon>
        <taxon>Pseudomonadati</taxon>
        <taxon>Pseudomonadota</taxon>
        <taxon>Betaproteobacteria</taxon>
        <taxon>Burkholderiales</taxon>
        <taxon>Burkholderiaceae</taxon>
        <taxon>Paraburkholderia</taxon>
    </lineage>
</organism>
<proteinExistence type="predicted"/>
<comment type="caution">
    <text evidence="2">The sequence shown here is derived from an EMBL/GenBank/DDBJ whole genome shotgun (WGS) entry which is preliminary data.</text>
</comment>
<gene>
    <name evidence="2" type="ORF">R54767_02966</name>
</gene>
<keyword evidence="1" id="KW-0812">Transmembrane</keyword>
<dbReference type="Proteomes" id="UP000789752">
    <property type="component" value="Unassembled WGS sequence"/>
</dbReference>
<evidence type="ECO:0008006" key="4">
    <source>
        <dbReference type="Google" id="ProtNLM"/>
    </source>
</evidence>
<reference evidence="2 3" key="1">
    <citation type="submission" date="2021-04" db="EMBL/GenBank/DDBJ databases">
        <authorList>
            <person name="Vanwijnsberghe S."/>
        </authorList>
    </citation>
    <scope>NUCLEOTIDE SEQUENCE [LARGE SCALE GENOMIC DNA]</scope>
    <source>
        <strain evidence="2 3">LMG 32171</strain>
    </source>
</reference>
<sequence length="242" mass="26435">MYSVQHSSDAVVSEADIQAFVDGLLAPDRAAQIRRYLEERPDEARRVAFYGKLNWRMHSTFQAGDESGRSRRARFTLYRASFSGWLRQHARRIAVGLLLAGVVATGVLCAMHVPDAALEAGAIMALEQANVVHMSVDGRSDARLLGVAPDLSRAGFRPVAVTTLPVGGFVEARGFVYCNAAGERAVLLSVHDMTAAAQPQWRARRVGENRVLEWSVGHRRYALAGGARTHGLMRAADLLVSR</sequence>
<keyword evidence="1" id="KW-1133">Transmembrane helix</keyword>
<evidence type="ECO:0000256" key="1">
    <source>
        <dbReference type="SAM" id="Phobius"/>
    </source>
</evidence>
<evidence type="ECO:0000313" key="3">
    <source>
        <dbReference type="Proteomes" id="UP000789752"/>
    </source>
</evidence>
<accession>A0ABM8U561</accession>
<name>A0ABM8U561_9BURK</name>
<dbReference type="RefSeq" id="WP_228979370.1">
    <property type="nucleotide sequence ID" value="NZ_CAJQYY010000016.1"/>
</dbReference>
<dbReference type="EMBL" id="CAJQYY010000016">
    <property type="protein sequence ID" value="CAG4903431.1"/>
    <property type="molecule type" value="Genomic_DNA"/>
</dbReference>